<name>A0A165KSL1_9APHY</name>
<sequence>MTGTCNAQSMHTWLKGMCVSVIAIRTSGITAAKTNLRATQQRSCACWTRHCLWFVRTRHIPLASDEGLRLISREYRIVLQVSGRVSSKHGHNEVALKSRLLLCPSLRPQKPCSRMAVNTLSVVLHAKFLSWDVISSVRPSDRLMSRNRAAPPVSRPRAGLCPTDNRLYQKADPRPMWIRAI</sequence>
<evidence type="ECO:0000313" key="1">
    <source>
        <dbReference type="EMBL" id="KZT63530.1"/>
    </source>
</evidence>
<protein>
    <submittedName>
        <fullName evidence="1">Uncharacterized protein</fullName>
    </submittedName>
</protein>
<proteinExistence type="predicted"/>
<gene>
    <name evidence="1" type="ORF">DAEQUDRAFT_117382</name>
</gene>
<dbReference type="AlphaFoldDB" id="A0A165KSL1"/>
<accession>A0A165KSL1</accession>
<evidence type="ECO:0000313" key="2">
    <source>
        <dbReference type="Proteomes" id="UP000076727"/>
    </source>
</evidence>
<reference evidence="1 2" key="1">
    <citation type="journal article" date="2016" name="Mol. Biol. Evol.">
        <title>Comparative Genomics of Early-Diverging Mushroom-Forming Fungi Provides Insights into the Origins of Lignocellulose Decay Capabilities.</title>
        <authorList>
            <person name="Nagy L.G."/>
            <person name="Riley R."/>
            <person name="Tritt A."/>
            <person name="Adam C."/>
            <person name="Daum C."/>
            <person name="Floudas D."/>
            <person name="Sun H."/>
            <person name="Yadav J.S."/>
            <person name="Pangilinan J."/>
            <person name="Larsson K.H."/>
            <person name="Matsuura K."/>
            <person name="Barry K."/>
            <person name="Labutti K."/>
            <person name="Kuo R."/>
            <person name="Ohm R.A."/>
            <person name="Bhattacharya S.S."/>
            <person name="Shirouzu T."/>
            <person name="Yoshinaga Y."/>
            <person name="Martin F.M."/>
            <person name="Grigoriev I.V."/>
            <person name="Hibbett D.S."/>
        </authorList>
    </citation>
    <scope>NUCLEOTIDE SEQUENCE [LARGE SCALE GENOMIC DNA]</scope>
    <source>
        <strain evidence="1 2">L-15889</strain>
    </source>
</reference>
<dbReference type="EMBL" id="KV429175">
    <property type="protein sequence ID" value="KZT63530.1"/>
    <property type="molecule type" value="Genomic_DNA"/>
</dbReference>
<organism evidence="1 2">
    <name type="scientific">Daedalea quercina L-15889</name>
    <dbReference type="NCBI Taxonomy" id="1314783"/>
    <lineage>
        <taxon>Eukaryota</taxon>
        <taxon>Fungi</taxon>
        <taxon>Dikarya</taxon>
        <taxon>Basidiomycota</taxon>
        <taxon>Agaricomycotina</taxon>
        <taxon>Agaricomycetes</taxon>
        <taxon>Polyporales</taxon>
        <taxon>Fomitopsis</taxon>
    </lineage>
</organism>
<dbReference type="Proteomes" id="UP000076727">
    <property type="component" value="Unassembled WGS sequence"/>
</dbReference>
<keyword evidence="2" id="KW-1185">Reference proteome</keyword>